<sequence length="538" mass="60877">MSDTLRRSAEKRQERPPPPSSRRRDGSSKSHKETEGSKKKSSKCMGKNCVISESRLFLRTYFHQSKSIQMEINQRIVPYTSSSNQPEGDYADNLRPGYKFLPSDLDLIVHYLKPKIATGTHPPCRLHEVFLYDHHPQQPSELYRAASENTWYFLTSRERRYPKGKRPKRSTKGFGRWKASQKYTTVCDRQMVVGYKRNLAFHDEKDDKTEWLMHEYTTDDPTLPFGSGQNGKELNKYVLCKVYKKETGNRSNRDQNQAEEIQNVGNREEVERGSPSVPVNHGNILEQGTMNTSDHQNPIMQPFVTSHGSTQSVSEDPNYQGFRRQVRTRFMDAPPLPADGYINNHTVVPLSPSPVNHGGFILEQGTMNTTHHPNPMIQPACVTSQYGSSSTQSTSGDPNHQGFRGEVQPSFTVSFGAAPPPPPPPPALGYNTTVVMMSPSPVSISSDAHQQEYFENGSGSNYPQSVTQDATNNDHIPEPSPRPWDYKATNQHSLMTSQDASNHIPQPSQFDYEAVVFSLDQFSEYFIEDGLDQMIWNI</sequence>
<dbReference type="Proteomes" id="UP001172457">
    <property type="component" value="Chromosome 8"/>
</dbReference>
<evidence type="ECO:0000256" key="4">
    <source>
        <dbReference type="ARBA" id="ARBA00023242"/>
    </source>
</evidence>
<keyword evidence="3" id="KW-0804">Transcription</keyword>
<dbReference type="PANTHER" id="PTHR31719:SF179">
    <property type="entry name" value="OS08G0148400 PROTEIN"/>
    <property type="match status" value="1"/>
</dbReference>
<feature type="compositionally biased region" description="Low complexity" evidence="5">
    <location>
        <begin position="383"/>
        <end position="396"/>
    </location>
</feature>
<name>A0AA38SFV7_9ASTR</name>
<dbReference type="EMBL" id="JARYMX010000008">
    <property type="protein sequence ID" value="KAJ9538068.1"/>
    <property type="molecule type" value="Genomic_DNA"/>
</dbReference>
<keyword evidence="4" id="KW-0539">Nucleus</keyword>
<keyword evidence="8" id="KW-1185">Reference proteome</keyword>
<accession>A0AA38SFV7</accession>
<dbReference type="Gene3D" id="2.170.150.80">
    <property type="entry name" value="NAC domain"/>
    <property type="match status" value="1"/>
</dbReference>
<proteinExistence type="predicted"/>
<feature type="compositionally biased region" description="Pro residues" evidence="5">
    <location>
        <begin position="418"/>
        <end position="427"/>
    </location>
</feature>
<evidence type="ECO:0000313" key="7">
    <source>
        <dbReference type="EMBL" id="KAJ9538068.1"/>
    </source>
</evidence>
<feature type="region of interest" description="Disordered" evidence="5">
    <location>
        <begin position="248"/>
        <end position="281"/>
    </location>
</feature>
<keyword evidence="1" id="KW-0805">Transcription regulation</keyword>
<dbReference type="SUPFAM" id="SSF101941">
    <property type="entry name" value="NAC domain"/>
    <property type="match status" value="1"/>
</dbReference>
<evidence type="ECO:0000256" key="5">
    <source>
        <dbReference type="SAM" id="MobiDB-lite"/>
    </source>
</evidence>
<dbReference type="PROSITE" id="PS51005">
    <property type="entry name" value="NAC"/>
    <property type="match status" value="1"/>
</dbReference>
<keyword evidence="2" id="KW-0238">DNA-binding</keyword>
<feature type="compositionally biased region" description="Polar residues" evidence="5">
    <location>
        <begin position="457"/>
        <end position="474"/>
    </location>
</feature>
<dbReference type="GO" id="GO:0003677">
    <property type="term" value="F:DNA binding"/>
    <property type="evidence" value="ECO:0007669"/>
    <property type="project" value="UniProtKB-KW"/>
</dbReference>
<reference evidence="7" key="1">
    <citation type="submission" date="2023-03" db="EMBL/GenBank/DDBJ databases">
        <title>Chromosome-scale reference genome and RAD-based genetic map of yellow starthistle (Centaurea solstitialis) reveal putative structural variation and QTLs associated with invader traits.</title>
        <authorList>
            <person name="Reatini B."/>
            <person name="Cang F.A."/>
            <person name="Jiang Q."/>
            <person name="Mckibben M.T.W."/>
            <person name="Barker M.S."/>
            <person name="Rieseberg L.H."/>
            <person name="Dlugosch K.M."/>
        </authorList>
    </citation>
    <scope>NUCLEOTIDE SEQUENCE</scope>
    <source>
        <strain evidence="7">CAN-66</strain>
        <tissue evidence="7">Leaf</tissue>
    </source>
</reference>
<evidence type="ECO:0000256" key="1">
    <source>
        <dbReference type="ARBA" id="ARBA00023015"/>
    </source>
</evidence>
<protein>
    <recommendedName>
        <fullName evidence="6">NAC domain-containing protein</fullName>
    </recommendedName>
</protein>
<feature type="region of interest" description="Disordered" evidence="5">
    <location>
        <begin position="453"/>
        <end position="487"/>
    </location>
</feature>
<dbReference type="Pfam" id="PF02365">
    <property type="entry name" value="NAM"/>
    <property type="match status" value="1"/>
</dbReference>
<feature type="compositionally biased region" description="Basic and acidic residues" evidence="5">
    <location>
        <begin position="1"/>
        <end position="15"/>
    </location>
</feature>
<evidence type="ECO:0000256" key="3">
    <source>
        <dbReference type="ARBA" id="ARBA00023163"/>
    </source>
</evidence>
<dbReference type="PANTHER" id="PTHR31719">
    <property type="entry name" value="NAC TRANSCRIPTION FACTOR 56"/>
    <property type="match status" value="1"/>
</dbReference>
<evidence type="ECO:0000256" key="2">
    <source>
        <dbReference type="ARBA" id="ARBA00023125"/>
    </source>
</evidence>
<dbReference type="InterPro" id="IPR003441">
    <property type="entry name" value="NAC-dom"/>
</dbReference>
<evidence type="ECO:0000259" key="6">
    <source>
        <dbReference type="PROSITE" id="PS51005"/>
    </source>
</evidence>
<dbReference type="AlphaFoldDB" id="A0AA38SFV7"/>
<feature type="domain" description="NAC" evidence="6">
    <location>
        <begin position="94"/>
        <end position="245"/>
    </location>
</feature>
<evidence type="ECO:0000313" key="8">
    <source>
        <dbReference type="Proteomes" id="UP001172457"/>
    </source>
</evidence>
<feature type="compositionally biased region" description="Polar residues" evidence="5">
    <location>
        <begin position="254"/>
        <end position="265"/>
    </location>
</feature>
<feature type="compositionally biased region" description="Basic and acidic residues" evidence="5">
    <location>
        <begin position="22"/>
        <end position="38"/>
    </location>
</feature>
<organism evidence="7 8">
    <name type="scientific">Centaurea solstitialis</name>
    <name type="common">yellow star-thistle</name>
    <dbReference type="NCBI Taxonomy" id="347529"/>
    <lineage>
        <taxon>Eukaryota</taxon>
        <taxon>Viridiplantae</taxon>
        <taxon>Streptophyta</taxon>
        <taxon>Embryophyta</taxon>
        <taxon>Tracheophyta</taxon>
        <taxon>Spermatophyta</taxon>
        <taxon>Magnoliopsida</taxon>
        <taxon>eudicotyledons</taxon>
        <taxon>Gunneridae</taxon>
        <taxon>Pentapetalae</taxon>
        <taxon>asterids</taxon>
        <taxon>campanulids</taxon>
        <taxon>Asterales</taxon>
        <taxon>Asteraceae</taxon>
        <taxon>Carduoideae</taxon>
        <taxon>Cardueae</taxon>
        <taxon>Centaureinae</taxon>
        <taxon>Centaurea</taxon>
    </lineage>
</organism>
<dbReference type="InterPro" id="IPR036093">
    <property type="entry name" value="NAC_dom_sf"/>
</dbReference>
<feature type="region of interest" description="Disordered" evidence="5">
    <location>
        <begin position="381"/>
        <end position="432"/>
    </location>
</feature>
<gene>
    <name evidence="7" type="ORF">OSB04_030801</name>
</gene>
<comment type="caution">
    <text evidence="7">The sequence shown here is derived from an EMBL/GenBank/DDBJ whole genome shotgun (WGS) entry which is preliminary data.</text>
</comment>
<dbReference type="GO" id="GO:0006355">
    <property type="term" value="P:regulation of DNA-templated transcription"/>
    <property type="evidence" value="ECO:0007669"/>
    <property type="project" value="InterPro"/>
</dbReference>
<feature type="region of interest" description="Disordered" evidence="5">
    <location>
        <begin position="1"/>
        <end position="44"/>
    </location>
</feature>